<gene>
    <name evidence="1" type="ORF">K7472_05415</name>
</gene>
<accession>A0ABS7QM71</accession>
<comment type="caution">
    <text evidence="1">The sequence shown here is derived from an EMBL/GenBank/DDBJ whole genome shotgun (WGS) entry which is preliminary data.</text>
</comment>
<sequence>MFRRLFWFVAGVSTGVWATTKVNRAVRRLSPDSLAATAADRALELGGRARQFAIDVRAGMTEREAELGGILGVDDQPGPEPAPHRAVLPVNRPQITYRGHVRSRVHPQDHQQKEGH</sequence>
<dbReference type="RefSeq" id="WP_222974537.1">
    <property type="nucleotide sequence ID" value="NZ_JAINVZ010000003.1"/>
</dbReference>
<protein>
    <submittedName>
        <fullName evidence="1">DUF6167 family protein</fullName>
    </submittedName>
</protein>
<dbReference type="InterPro" id="IPR046165">
    <property type="entry name" value="DUF6167"/>
</dbReference>
<name>A0ABS7QM71_9ACTN</name>
<evidence type="ECO:0000313" key="1">
    <source>
        <dbReference type="EMBL" id="MBY8884286.1"/>
    </source>
</evidence>
<dbReference type="EMBL" id="JAINVZ010000003">
    <property type="protein sequence ID" value="MBY8884286.1"/>
    <property type="molecule type" value="Genomic_DNA"/>
</dbReference>
<organism evidence="1 2">
    <name type="scientific">Streptantibioticus parmotrematis</name>
    <dbReference type="NCBI Taxonomy" id="2873249"/>
    <lineage>
        <taxon>Bacteria</taxon>
        <taxon>Bacillati</taxon>
        <taxon>Actinomycetota</taxon>
        <taxon>Actinomycetes</taxon>
        <taxon>Kitasatosporales</taxon>
        <taxon>Streptomycetaceae</taxon>
        <taxon>Streptantibioticus</taxon>
    </lineage>
</organism>
<dbReference type="Proteomes" id="UP001198565">
    <property type="component" value="Unassembled WGS sequence"/>
</dbReference>
<evidence type="ECO:0000313" key="2">
    <source>
        <dbReference type="Proteomes" id="UP001198565"/>
    </source>
</evidence>
<reference evidence="1 2" key="1">
    <citation type="submission" date="2021-08" db="EMBL/GenBank/DDBJ databases">
        <title>Streptomyces sp. PTM05 isolated from lichen.</title>
        <authorList>
            <person name="Somphong A."/>
            <person name="Phongsopitanun W."/>
            <person name="Tanasupawat S."/>
        </authorList>
    </citation>
    <scope>NUCLEOTIDE SEQUENCE [LARGE SCALE GENOMIC DNA]</scope>
    <source>
        <strain evidence="1 2">Ptm05</strain>
    </source>
</reference>
<proteinExistence type="predicted"/>
<dbReference type="Pfam" id="PF19664">
    <property type="entry name" value="DUF6167"/>
    <property type="match status" value="1"/>
</dbReference>
<keyword evidence="2" id="KW-1185">Reference proteome</keyword>